<dbReference type="InterPro" id="IPR003593">
    <property type="entry name" value="AAA+_ATPase"/>
</dbReference>
<protein>
    <recommendedName>
        <fullName evidence="2">AAA+ ATPase domain-containing protein</fullName>
    </recommendedName>
</protein>
<dbReference type="AlphaFoldDB" id="A0A2J0T5G5"/>
<organism evidence="3 4">
    <name type="scientific">Stenotrophomonas maltophilia</name>
    <name type="common">Pseudomonas maltophilia</name>
    <name type="synonym">Xanthomonas maltophilia</name>
    <dbReference type="NCBI Taxonomy" id="40324"/>
    <lineage>
        <taxon>Bacteria</taxon>
        <taxon>Pseudomonadati</taxon>
        <taxon>Pseudomonadota</taxon>
        <taxon>Gammaproteobacteria</taxon>
        <taxon>Lysobacterales</taxon>
        <taxon>Lysobacteraceae</taxon>
        <taxon>Stenotrophomonas</taxon>
        <taxon>Stenotrophomonas maltophilia group</taxon>
    </lineage>
</organism>
<feature type="region of interest" description="Disordered" evidence="1">
    <location>
        <begin position="314"/>
        <end position="338"/>
    </location>
</feature>
<reference evidence="3" key="2">
    <citation type="journal article" date="2020" name="Front. Microbiol.">
        <title>Genetic Variants of the DSF Quorum Sensing System in Stenotrophomonas maltophilia Influence Virulence and Resistance Phenotypes Among Genotypically Diverse Clinical Isolates.</title>
        <authorList>
            <person name="Yero D."/>
            <person name="Huedo P."/>
            <person name="Conchillo-Sole O."/>
            <person name="Martinez-Servat S."/>
            <person name="Mamat U."/>
            <person name="Coves X."/>
            <person name="Llanas F."/>
            <person name="Roca I."/>
            <person name="Vila J."/>
            <person name="Schaible U.E."/>
            <person name="Daura X."/>
            <person name="Gibert I."/>
        </authorList>
    </citation>
    <scope>NUCLEOTIDE SEQUENCE</scope>
    <source>
        <strain evidence="3">OG156</strain>
    </source>
</reference>
<dbReference type="RefSeq" id="WP_080355016.1">
    <property type="nucleotide sequence ID" value="NZ_CP154630.1"/>
</dbReference>
<dbReference type="Pfam" id="PF13401">
    <property type="entry name" value="AAA_22"/>
    <property type="match status" value="1"/>
</dbReference>
<reference evidence="3" key="1">
    <citation type="submission" date="2018-09" db="EMBL/GenBank/DDBJ databases">
        <authorList>
            <person name="Groschel M."/>
            <person name="Kohl T."/>
            <person name="Conchillo-Sole O."/>
            <person name="Mamat U."/>
            <person name="Yero D."/>
            <person name="Niemann S."/>
            <person name="Daura X."/>
            <person name="Gibert I."/>
        </authorList>
    </citation>
    <scope>NUCLEOTIDE SEQUENCE</scope>
    <source>
        <strain evidence="3">OG156</strain>
    </source>
</reference>
<gene>
    <name evidence="3" type="ORF">D7Y33_09845</name>
</gene>
<evidence type="ECO:0000259" key="2">
    <source>
        <dbReference type="SMART" id="SM00382"/>
    </source>
</evidence>
<comment type="caution">
    <text evidence="3">The sequence shown here is derived from an EMBL/GenBank/DDBJ whole genome shotgun (WGS) entry which is preliminary data.</text>
</comment>
<sequence length="338" mass="37924">MNEHLREAVNGARFPHPRYVEAVRSAAALMTFSGDGSVIAMVGPPRAGKSTAGRAAAREVYPHSTPDSIPYVVVDCSRTDAGYMSMRYLTLDLLAQLGHPFYGDLEHSLRLKLTETNARLQLRRAIEYRRTKLLIIDEAHHLLRVKDRSGREAALESLKCLGNETGALIFLIGGYELLRECFCSAHMNGRLSILHFPRYGTSISDAGCFDRILASYDVLLPWAKGHSLLEMRDLLYEGSLGSCGLVGNWILLALARMTSLRSQRLRMEHFRSARYKQQLAEIAEDITFGESALQPIEKDHTSIFELTSITDVSERKAARRPGKRIPTRDPVGNVERRR</sequence>
<evidence type="ECO:0000256" key="1">
    <source>
        <dbReference type="SAM" id="MobiDB-lite"/>
    </source>
</evidence>
<proteinExistence type="predicted"/>
<dbReference type="SUPFAM" id="SSF52540">
    <property type="entry name" value="P-loop containing nucleoside triphosphate hydrolases"/>
    <property type="match status" value="1"/>
</dbReference>
<evidence type="ECO:0000313" key="3">
    <source>
        <dbReference type="EMBL" id="MBA0311305.1"/>
    </source>
</evidence>
<dbReference type="GO" id="GO:0016887">
    <property type="term" value="F:ATP hydrolysis activity"/>
    <property type="evidence" value="ECO:0007669"/>
    <property type="project" value="InterPro"/>
</dbReference>
<name>A0A2J0T5G5_STEMA</name>
<dbReference type="EMBL" id="RAUE01000015">
    <property type="protein sequence ID" value="MBA0311305.1"/>
    <property type="molecule type" value="Genomic_DNA"/>
</dbReference>
<feature type="domain" description="AAA+ ATPase" evidence="2">
    <location>
        <begin position="35"/>
        <end position="219"/>
    </location>
</feature>
<dbReference type="OrthoDB" id="9086539at2"/>
<dbReference type="InterPro" id="IPR049945">
    <property type="entry name" value="AAA_22"/>
</dbReference>
<accession>A0A2J0T5G5</accession>
<evidence type="ECO:0000313" key="4">
    <source>
        <dbReference type="Proteomes" id="UP000822271"/>
    </source>
</evidence>
<dbReference type="Proteomes" id="UP000822271">
    <property type="component" value="Unassembled WGS sequence"/>
</dbReference>
<dbReference type="SMART" id="SM00382">
    <property type="entry name" value="AAA"/>
    <property type="match status" value="1"/>
</dbReference>
<dbReference type="Gene3D" id="3.40.50.300">
    <property type="entry name" value="P-loop containing nucleotide triphosphate hydrolases"/>
    <property type="match status" value="1"/>
</dbReference>
<dbReference type="InterPro" id="IPR027417">
    <property type="entry name" value="P-loop_NTPase"/>
</dbReference>